<gene>
    <name evidence="5" type="ORF">LOD99_14928</name>
</gene>
<dbReference type="PANTHER" id="PTHR31952:SF1">
    <property type="entry name" value="CB1 CANNABINOID RECEPTOR-INTERACTING PROTEIN 1"/>
    <property type="match status" value="1"/>
</dbReference>
<evidence type="ECO:0000313" key="6">
    <source>
        <dbReference type="Proteomes" id="UP001165289"/>
    </source>
</evidence>
<organism evidence="5 6">
    <name type="scientific">Oopsacas minuta</name>
    <dbReference type="NCBI Taxonomy" id="111878"/>
    <lineage>
        <taxon>Eukaryota</taxon>
        <taxon>Metazoa</taxon>
        <taxon>Porifera</taxon>
        <taxon>Hexactinellida</taxon>
        <taxon>Hexasterophora</taxon>
        <taxon>Lyssacinosida</taxon>
        <taxon>Leucopsacidae</taxon>
        <taxon>Oopsacas</taxon>
    </lineage>
</organism>
<dbReference type="AlphaFoldDB" id="A0AAV7KEH6"/>
<name>A0AAV7KEH6_9METZ</name>
<protein>
    <recommendedName>
        <fullName evidence="3">CB1 cannabinoid receptor-interacting protein 1</fullName>
    </recommendedName>
</protein>
<evidence type="ECO:0000256" key="2">
    <source>
        <dbReference type="ARBA" id="ARBA00007288"/>
    </source>
</evidence>
<sequence>MATAGSQASISLIITNQKTGEPVVYKQDGKRFTSDVTIKLSVNTVYVVSVTIKPAFSNLKGLELGTDMLTPDDTIRSEGTVKHSFTWSTTGIPPSGSAKRNSILVTLHFDPGILSHHLQTKFYKSADLQHVSWGTSLHAVELSCKIEQEGSAVGKITDCRIK</sequence>
<dbReference type="EMBL" id="JAKMXF010000066">
    <property type="protein sequence ID" value="KAI6659255.1"/>
    <property type="molecule type" value="Genomic_DNA"/>
</dbReference>
<reference evidence="5 6" key="1">
    <citation type="journal article" date="2023" name="BMC Biol.">
        <title>The compact genome of the sponge Oopsacas minuta (Hexactinellida) is lacking key metazoan core genes.</title>
        <authorList>
            <person name="Santini S."/>
            <person name="Schenkelaars Q."/>
            <person name="Jourda C."/>
            <person name="Duchesne M."/>
            <person name="Belahbib H."/>
            <person name="Rocher C."/>
            <person name="Selva M."/>
            <person name="Riesgo A."/>
            <person name="Vervoort M."/>
            <person name="Leys S.P."/>
            <person name="Kodjabachian L."/>
            <person name="Le Bivic A."/>
            <person name="Borchiellini C."/>
            <person name="Claverie J.M."/>
            <person name="Renard E."/>
        </authorList>
    </citation>
    <scope>NUCLEOTIDE SEQUENCE [LARGE SCALE GENOMIC DNA]</scope>
    <source>
        <strain evidence="5">SPO-2</strain>
    </source>
</reference>
<keyword evidence="6" id="KW-1185">Reference proteome</keyword>
<dbReference type="GO" id="GO:0005886">
    <property type="term" value="C:plasma membrane"/>
    <property type="evidence" value="ECO:0007669"/>
    <property type="project" value="TreeGrafter"/>
</dbReference>
<comment type="caution">
    <text evidence="5">The sequence shown here is derived from an EMBL/GenBank/DDBJ whole genome shotgun (WGS) entry which is preliminary data.</text>
</comment>
<dbReference type="Proteomes" id="UP001165289">
    <property type="component" value="Unassembled WGS sequence"/>
</dbReference>
<dbReference type="InterPro" id="IPR029204">
    <property type="entry name" value="CNRIP1"/>
</dbReference>
<comment type="function">
    <text evidence="1">Suppresses cannabinoid receptor CNR1-mediated tonic inhibition of voltage-gated calcium channels.</text>
</comment>
<comment type="similarity">
    <text evidence="2">Belongs to the CNRIP family.</text>
</comment>
<proteinExistence type="inferred from homology"/>
<comment type="subunit">
    <text evidence="4">Interacts with the cannabinoid receptor CNR1 (via C-terminus). Does not interact with cannabinoid receptor CNR2.</text>
</comment>
<accession>A0AAV7KEH6</accession>
<dbReference type="GO" id="GO:0031718">
    <property type="term" value="F:type 1 cannabinoid receptor binding"/>
    <property type="evidence" value="ECO:0007669"/>
    <property type="project" value="TreeGrafter"/>
</dbReference>
<evidence type="ECO:0000256" key="1">
    <source>
        <dbReference type="ARBA" id="ARBA00003884"/>
    </source>
</evidence>
<evidence type="ECO:0000256" key="4">
    <source>
        <dbReference type="ARBA" id="ARBA00026030"/>
    </source>
</evidence>
<dbReference type="PANTHER" id="PTHR31952">
    <property type="entry name" value="CB1 CANNABINOID RECEPTOR-INTERACTING PROTEIN 1"/>
    <property type="match status" value="1"/>
</dbReference>
<evidence type="ECO:0000313" key="5">
    <source>
        <dbReference type="EMBL" id="KAI6659255.1"/>
    </source>
</evidence>
<dbReference type="Pfam" id="PF15043">
    <property type="entry name" value="CNRIP1"/>
    <property type="match status" value="1"/>
</dbReference>
<evidence type="ECO:0000256" key="3">
    <source>
        <dbReference type="ARBA" id="ARBA00015651"/>
    </source>
</evidence>